<evidence type="ECO:0000313" key="2">
    <source>
        <dbReference type="EMBL" id="KIO03742.1"/>
    </source>
</evidence>
<dbReference type="HOGENOM" id="CLU_2122062_0_0_1"/>
<organism evidence="2 3">
    <name type="scientific">Pisolithus tinctorius Marx 270</name>
    <dbReference type="NCBI Taxonomy" id="870435"/>
    <lineage>
        <taxon>Eukaryota</taxon>
        <taxon>Fungi</taxon>
        <taxon>Dikarya</taxon>
        <taxon>Basidiomycota</taxon>
        <taxon>Agaricomycotina</taxon>
        <taxon>Agaricomycetes</taxon>
        <taxon>Agaricomycetidae</taxon>
        <taxon>Boletales</taxon>
        <taxon>Sclerodermatineae</taxon>
        <taxon>Pisolithaceae</taxon>
        <taxon>Pisolithus</taxon>
    </lineage>
</organism>
<dbReference type="Proteomes" id="UP000054217">
    <property type="component" value="Unassembled WGS sequence"/>
</dbReference>
<name>A0A0C3K2I3_PISTI</name>
<dbReference type="InParanoid" id="A0A0C3K2I3"/>
<evidence type="ECO:0000256" key="1">
    <source>
        <dbReference type="SAM" id="MobiDB-lite"/>
    </source>
</evidence>
<reference evidence="3" key="2">
    <citation type="submission" date="2015-01" db="EMBL/GenBank/DDBJ databases">
        <title>Evolutionary Origins and Diversification of the Mycorrhizal Mutualists.</title>
        <authorList>
            <consortium name="DOE Joint Genome Institute"/>
            <consortium name="Mycorrhizal Genomics Consortium"/>
            <person name="Kohler A."/>
            <person name="Kuo A."/>
            <person name="Nagy L.G."/>
            <person name="Floudas D."/>
            <person name="Copeland A."/>
            <person name="Barry K.W."/>
            <person name="Cichocki N."/>
            <person name="Veneault-Fourrey C."/>
            <person name="LaButti K."/>
            <person name="Lindquist E.A."/>
            <person name="Lipzen A."/>
            <person name="Lundell T."/>
            <person name="Morin E."/>
            <person name="Murat C."/>
            <person name="Riley R."/>
            <person name="Ohm R."/>
            <person name="Sun H."/>
            <person name="Tunlid A."/>
            <person name="Henrissat B."/>
            <person name="Grigoriev I.V."/>
            <person name="Hibbett D.S."/>
            <person name="Martin F."/>
        </authorList>
    </citation>
    <scope>NUCLEOTIDE SEQUENCE [LARGE SCALE GENOMIC DNA]</scope>
    <source>
        <strain evidence="3">Marx 270</strain>
    </source>
</reference>
<feature type="compositionally biased region" description="Polar residues" evidence="1">
    <location>
        <begin position="12"/>
        <end position="21"/>
    </location>
</feature>
<dbReference type="AlphaFoldDB" id="A0A0C3K2I3"/>
<evidence type="ECO:0000313" key="3">
    <source>
        <dbReference type="Proteomes" id="UP000054217"/>
    </source>
</evidence>
<accession>A0A0C3K2I3</accession>
<sequence length="114" mass="12461">MGSAPIIPQLQKRYTNGSTDPTLWRPIPHSTHGDSEPSHLSIHSGRDGVVWNDVGKHRAILHNTVVVRTRKLVNDGPSGSPRDLCHLSSTSCKTSCISKLMAYCVGGFSCRRVK</sequence>
<reference evidence="2 3" key="1">
    <citation type="submission" date="2014-04" db="EMBL/GenBank/DDBJ databases">
        <authorList>
            <consortium name="DOE Joint Genome Institute"/>
            <person name="Kuo A."/>
            <person name="Kohler A."/>
            <person name="Costa M.D."/>
            <person name="Nagy L.G."/>
            <person name="Floudas D."/>
            <person name="Copeland A."/>
            <person name="Barry K.W."/>
            <person name="Cichocki N."/>
            <person name="Veneault-Fourrey C."/>
            <person name="LaButti K."/>
            <person name="Lindquist E.A."/>
            <person name="Lipzen A."/>
            <person name="Lundell T."/>
            <person name="Morin E."/>
            <person name="Murat C."/>
            <person name="Sun H."/>
            <person name="Tunlid A."/>
            <person name="Henrissat B."/>
            <person name="Grigoriev I.V."/>
            <person name="Hibbett D.S."/>
            <person name="Martin F."/>
            <person name="Nordberg H.P."/>
            <person name="Cantor M.N."/>
            <person name="Hua S.X."/>
        </authorList>
    </citation>
    <scope>NUCLEOTIDE SEQUENCE [LARGE SCALE GENOMIC DNA]</scope>
    <source>
        <strain evidence="2 3">Marx 270</strain>
    </source>
</reference>
<gene>
    <name evidence="2" type="ORF">M404DRAFT_616914</name>
</gene>
<protein>
    <submittedName>
        <fullName evidence="2">Uncharacterized protein</fullName>
    </submittedName>
</protein>
<proteinExistence type="predicted"/>
<dbReference type="EMBL" id="KN831975">
    <property type="protein sequence ID" value="KIO03742.1"/>
    <property type="molecule type" value="Genomic_DNA"/>
</dbReference>
<feature type="region of interest" description="Disordered" evidence="1">
    <location>
        <begin position="1"/>
        <end position="42"/>
    </location>
</feature>
<keyword evidence="3" id="KW-1185">Reference proteome</keyword>